<accession>A0A0F9T3N4</accession>
<name>A0A0F9T3N4_9ZZZZ</name>
<comment type="caution">
    <text evidence="1">The sequence shown here is derived from an EMBL/GenBank/DDBJ whole genome shotgun (WGS) entry which is preliminary data.</text>
</comment>
<dbReference type="AlphaFoldDB" id="A0A0F9T3N4"/>
<dbReference type="EMBL" id="LAZR01000302">
    <property type="protein sequence ID" value="KKN75860.1"/>
    <property type="molecule type" value="Genomic_DNA"/>
</dbReference>
<dbReference type="Gene3D" id="3.90.550.40">
    <property type="match status" value="1"/>
</dbReference>
<dbReference type="InterPro" id="IPR029044">
    <property type="entry name" value="Nucleotide-diphossugar_trans"/>
</dbReference>
<reference evidence="1" key="1">
    <citation type="journal article" date="2015" name="Nature">
        <title>Complex archaea that bridge the gap between prokaryotes and eukaryotes.</title>
        <authorList>
            <person name="Spang A."/>
            <person name="Saw J.H."/>
            <person name="Jorgensen S.L."/>
            <person name="Zaremba-Niedzwiedzka K."/>
            <person name="Martijn J."/>
            <person name="Lind A.E."/>
            <person name="van Eijk R."/>
            <person name="Schleper C."/>
            <person name="Guy L."/>
            <person name="Ettema T.J."/>
        </authorList>
    </citation>
    <scope>NUCLEOTIDE SEQUENCE</scope>
</reference>
<protein>
    <submittedName>
        <fullName evidence="1">Uncharacterized protein</fullName>
    </submittedName>
</protein>
<sequence length="226" mass="26166">MDRPYSKLEPVVIPRIFLATPMHKDSRIHGETAVYCSYVANQRFTQWGYTSTISPEMSRNTLIEDHTHNVKADEWTHVYFIDTDVVPQQLCLENLLALDADVCVGVYPLFLLNHGFKWSVTDMDRNLLLMSEPLPKESFETRSAGAGCLLVRREVLEDIGWPYFKMIYQPKWENNGNAIKSMEDMYFFDKVTEKGYKIICDPKEICKHYNSVDLLSAYRNAVHVLG</sequence>
<proteinExistence type="predicted"/>
<gene>
    <name evidence="1" type="ORF">LCGC14_0375680</name>
</gene>
<organism evidence="1">
    <name type="scientific">marine sediment metagenome</name>
    <dbReference type="NCBI Taxonomy" id="412755"/>
    <lineage>
        <taxon>unclassified sequences</taxon>
        <taxon>metagenomes</taxon>
        <taxon>ecological metagenomes</taxon>
    </lineage>
</organism>
<evidence type="ECO:0000313" key="1">
    <source>
        <dbReference type="EMBL" id="KKN75860.1"/>
    </source>
</evidence>
<dbReference type="SUPFAM" id="SSF53448">
    <property type="entry name" value="Nucleotide-diphospho-sugar transferases"/>
    <property type="match status" value="1"/>
</dbReference>